<comment type="caution">
    <text evidence="1">The sequence shown here is derived from an EMBL/GenBank/DDBJ whole genome shotgun (WGS) entry which is preliminary data.</text>
</comment>
<dbReference type="AlphaFoldDB" id="A0AAW7M012"/>
<dbReference type="EMBL" id="JAQIHS010000061">
    <property type="protein sequence ID" value="MDN4371822.1"/>
    <property type="molecule type" value="Genomic_DNA"/>
</dbReference>
<name>A0AAW7M012_9ENTR</name>
<organism evidence="1 2">
    <name type="scientific">Citrobacter portucalensis</name>
    <dbReference type="NCBI Taxonomy" id="1639133"/>
    <lineage>
        <taxon>Bacteria</taxon>
        <taxon>Pseudomonadati</taxon>
        <taxon>Pseudomonadota</taxon>
        <taxon>Gammaproteobacteria</taxon>
        <taxon>Enterobacterales</taxon>
        <taxon>Enterobacteriaceae</taxon>
        <taxon>Citrobacter</taxon>
        <taxon>Citrobacter freundii complex</taxon>
    </lineage>
</organism>
<sequence length="82" mass="9756">MEILIALTIAAVPAAYVVWTRYFRIFPLSYFGIENVQRVAKWESPEWRERVFARGGMTSNEWIRINTRQLEAINAELRRRNL</sequence>
<reference evidence="1" key="2">
    <citation type="submission" date="2023-01" db="EMBL/GenBank/DDBJ databases">
        <authorList>
            <person name="Hamerlinck H."/>
            <person name="Aerssens A."/>
            <person name="Boelens J."/>
            <person name="Messiaen A.-S."/>
            <person name="Vandendriessche S."/>
            <person name="Velghe A."/>
            <person name="Verhasselt B."/>
            <person name="Leroux-Roels I."/>
        </authorList>
    </citation>
    <scope>NUCLEOTIDE SEQUENCE</scope>
    <source>
        <strain evidence="1">UZG-GERCF-220920-Env23</strain>
    </source>
</reference>
<evidence type="ECO:0008006" key="3">
    <source>
        <dbReference type="Google" id="ProtNLM"/>
    </source>
</evidence>
<reference evidence="1" key="1">
    <citation type="journal article" date="2023" name="Antimicrob Resist Infect Control">
        <title>Sanitary installations and wastewater plumbing as reservoir for the long-term circulation and transmission of carbapenemase producing Citrobacter freundii clones in a hospital setting.</title>
        <authorList>
            <person name="Hamerlinck H."/>
            <person name="Aerssens A."/>
            <person name="Boelens J."/>
            <person name="Dehaene A."/>
            <person name="McMahon M."/>
            <person name="Messiaen A.S."/>
            <person name="Vandendriessche S."/>
            <person name="Velghe A."/>
            <person name="Leroux-Roels I."/>
            <person name="Verhasselt B."/>
        </authorList>
    </citation>
    <scope>NUCLEOTIDE SEQUENCE</scope>
    <source>
        <strain evidence="1">UZG-GERCF-220920-Env23</strain>
    </source>
</reference>
<proteinExistence type="predicted"/>
<protein>
    <recommendedName>
        <fullName evidence="3">Excisionase</fullName>
    </recommendedName>
</protein>
<evidence type="ECO:0000313" key="1">
    <source>
        <dbReference type="EMBL" id="MDN4371822.1"/>
    </source>
</evidence>
<dbReference type="Proteomes" id="UP001169985">
    <property type="component" value="Unassembled WGS sequence"/>
</dbReference>
<evidence type="ECO:0000313" key="2">
    <source>
        <dbReference type="Proteomes" id="UP001169985"/>
    </source>
</evidence>
<accession>A0AAW7M012</accession>
<gene>
    <name evidence="1" type="ORF">PEY55_26545</name>
</gene>